<keyword evidence="3" id="KW-1185">Reference proteome</keyword>
<feature type="region of interest" description="Disordered" evidence="1">
    <location>
        <begin position="335"/>
        <end position="400"/>
    </location>
</feature>
<dbReference type="EMBL" id="KQ241677">
    <property type="protein sequence ID" value="KNC85914.1"/>
    <property type="molecule type" value="Genomic_DNA"/>
</dbReference>
<feature type="region of interest" description="Disordered" evidence="1">
    <location>
        <begin position="595"/>
        <end position="639"/>
    </location>
</feature>
<dbReference type="RefSeq" id="XP_014159816.1">
    <property type="nucleotide sequence ID" value="XM_014304341.1"/>
</dbReference>
<gene>
    <name evidence="2" type="ORF">SARC_01907</name>
</gene>
<dbReference type="Proteomes" id="UP000054560">
    <property type="component" value="Unassembled WGS sequence"/>
</dbReference>
<feature type="compositionally biased region" description="Basic and acidic residues" evidence="1">
    <location>
        <begin position="375"/>
        <end position="396"/>
    </location>
</feature>
<accession>A0A0L0GAI0</accession>
<evidence type="ECO:0000313" key="3">
    <source>
        <dbReference type="Proteomes" id="UP000054560"/>
    </source>
</evidence>
<sequence>MAASASVTSAPLNRSTVSGKAKKRQKFAPKLTGGAKVADKAQVTGRPIHVDGKAVPDIDSSTTADAGADLGVSTEKSVLLTVDTTTDKNAHINMGNGVLDGTTGAKVDKPRRKTKFAPKKIATTQRKVVAAMNRSTVVMETEKVITEYSAVRGSGVLAGALTGERMQEVGLGKDANTEKHKESVRADTQVATTTVSNLPYGSETKGAEVTTETIQSIVAPTNPTSTSLNAVESVHEPITVSKGEIAATRTNSNVIENTLNTVDTSTNATVADMTTEVAVTKKAKRSKFAPKKFSARIPAKATVAQPAVVSTVDTTHTQRKTSDAREDTRAALGLLGEGSELESHTRAPLPIDASLRGTGQSGANAEAHAHTSVVHAHDQNERHGLKQAQDKNRIRGDSQASKDMIESVLGAVEVSEKAEWAVDTVLGKAAENSQMVTIDPPGSQEARLDTEDQNLTVSETMARVAQIVAEKRKARKAIDAHNRDEAIASQAMVKLSKAGPVRREVFDMSGPESDYNGRSSMALPPPPTRPTAATARGIEASDMESDVYLTNEFDTQPTAKRVPITQDLDVSECEAAPIAITKRRKLMRKGEPVEGYISKSSSNDDSDSDAPLSLLAENNRRKKPKKKSTYKRKAPSKALTTTKWAKNQITDASDGGLYTDIHTDAGGEDVISIDELKKRALKKVKEKEKKPRKSKQSKTVREVQSDGTVTEVMQIDVAKRSRRPATKTVALVPPTTLMSELVHTNPIANPTKQEHKRRERKKVAVKIKTIEKAQKHIRIRVRSLKAHMEGLRAK</sequence>
<feature type="compositionally biased region" description="Basic residues" evidence="1">
    <location>
        <begin position="620"/>
        <end position="635"/>
    </location>
</feature>
<reference evidence="2 3" key="1">
    <citation type="submission" date="2011-02" db="EMBL/GenBank/DDBJ databases">
        <title>The Genome Sequence of Sphaeroforma arctica JP610.</title>
        <authorList>
            <consortium name="The Broad Institute Genome Sequencing Platform"/>
            <person name="Russ C."/>
            <person name="Cuomo C."/>
            <person name="Young S.K."/>
            <person name="Zeng Q."/>
            <person name="Gargeya S."/>
            <person name="Alvarado L."/>
            <person name="Berlin A."/>
            <person name="Chapman S.B."/>
            <person name="Chen Z."/>
            <person name="Freedman E."/>
            <person name="Gellesch M."/>
            <person name="Goldberg J."/>
            <person name="Griggs A."/>
            <person name="Gujja S."/>
            <person name="Heilman E."/>
            <person name="Heiman D."/>
            <person name="Howarth C."/>
            <person name="Mehta T."/>
            <person name="Neiman D."/>
            <person name="Pearson M."/>
            <person name="Roberts A."/>
            <person name="Saif S."/>
            <person name="Shea T."/>
            <person name="Shenoy N."/>
            <person name="Sisk P."/>
            <person name="Stolte C."/>
            <person name="Sykes S."/>
            <person name="White J."/>
            <person name="Yandava C."/>
            <person name="Burger G."/>
            <person name="Gray M.W."/>
            <person name="Holland P.W.H."/>
            <person name="King N."/>
            <person name="Lang F.B.F."/>
            <person name="Roger A.J."/>
            <person name="Ruiz-Trillo I."/>
            <person name="Haas B."/>
            <person name="Nusbaum C."/>
            <person name="Birren B."/>
        </authorList>
    </citation>
    <scope>NUCLEOTIDE SEQUENCE [LARGE SCALE GENOMIC DNA]</scope>
    <source>
        <strain evidence="2 3">JP610</strain>
    </source>
</reference>
<evidence type="ECO:0000313" key="2">
    <source>
        <dbReference type="EMBL" id="KNC85914.1"/>
    </source>
</evidence>
<organism evidence="2 3">
    <name type="scientific">Sphaeroforma arctica JP610</name>
    <dbReference type="NCBI Taxonomy" id="667725"/>
    <lineage>
        <taxon>Eukaryota</taxon>
        <taxon>Ichthyosporea</taxon>
        <taxon>Ichthyophonida</taxon>
        <taxon>Sphaeroforma</taxon>
    </lineage>
</organism>
<feature type="region of interest" description="Disordered" evidence="1">
    <location>
        <begin position="509"/>
        <end position="533"/>
    </location>
</feature>
<feature type="region of interest" description="Disordered" evidence="1">
    <location>
        <begin position="684"/>
        <end position="705"/>
    </location>
</feature>
<evidence type="ECO:0000256" key="1">
    <source>
        <dbReference type="SAM" id="MobiDB-lite"/>
    </source>
</evidence>
<dbReference type="AlphaFoldDB" id="A0A0L0GAI0"/>
<name>A0A0L0GAI0_9EUKA</name>
<feature type="compositionally biased region" description="Polar residues" evidence="1">
    <location>
        <begin position="1"/>
        <end position="18"/>
    </location>
</feature>
<feature type="region of interest" description="Disordered" evidence="1">
    <location>
        <begin position="1"/>
        <end position="39"/>
    </location>
</feature>
<protein>
    <submittedName>
        <fullName evidence="2">Uncharacterized protein</fullName>
    </submittedName>
</protein>
<dbReference type="GeneID" id="25902411"/>
<proteinExistence type="predicted"/>